<dbReference type="InterPro" id="IPR011990">
    <property type="entry name" value="TPR-like_helical_dom_sf"/>
</dbReference>
<protein>
    <recommendedName>
        <fullName evidence="2">Protein SirB1 N-terminal domain-containing protein</fullName>
    </recommendedName>
</protein>
<dbReference type="PANTHER" id="PTHR31350">
    <property type="entry name" value="SI:DKEY-261L7.2"/>
    <property type="match status" value="1"/>
</dbReference>
<feature type="domain" description="Protein SirB1 N-terminal" evidence="2">
    <location>
        <begin position="42"/>
        <end position="193"/>
    </location>
</feature>
<dbReference type="Pfam" id="PF13371">
    <property type="entry name" value="TPR_9"/>
    <property type="match status" value="1"/>
</dbReference>
<dbReference type="InterPro" id="IPR032698">
    <property type="entry name" value="SirB1_N"/>
</dbReference>
<dbReference type="EMBL" id="CP003653">
    <property type="protein sequence ID" value="AFZ37765.1"/>
    <property type="molecule type" value="Genomic_DNA"/>
</dbReference>
<reference evidence="4" key="1">
    <citation type="journal article" date="2013" name="Proc. Natl. Acad. Sci. U.S.A.">
        <title>Improving the coverage of the cyanobacterial phylum using diversity-driven genome sequencing.</title>
        <authorList>
            <person name="Shih P.M."/>
            <person name="Wu D."/>
            <person name="Latifi A."/>
            <person name="Axen S.D."/>
            <person name="Fewer D.P."/>
            <person name="Talla E."/>
            <person name="Calteau A."/>
            <person name="Cai F."/>
            <person name="Tandeau de Marsac N."/>
            <person name="Rippka R."/>
            <person name="Herdman M."/>
            <person name="Sivonen K."/>
            <person name="Coursin T."/>
            <person name="Laurent T."/>
            <person name="Goodwin L."/>
            <person name="Nolan M."/>
            <person name="Davenport K.W."/>
            <person name="Han C.S."/>
            <person name="Rubin E.M."/>
            <person name="Eisen J.A."/>
            <person name="Woyke T."/>
            <person name="Gugger M."/>
            <person name="Kerfeld C.A."/>
        </authorList>
    </citation>
    <scope>NUCLEOTIDE SEQUENCE [LARGE SCALE GENOMIC DNA]</scope>
    <source>
        <strain evidence="4">ATCC 29371 / PCC 7437</strain>
    </source>
</reference>
<evidence type="ECO:0000256" key="1">
    <source>
        <dbReference type="ARBA" id="ARBA00007100"/>
    </source>
</evidence>
<sequence>MDYQLAWQNFYQEINRADEDIDLAKASLYYAQAEYPSLNIEEYLNKLNTIAEEIKARLPQRKYPLKVINTINNYLFDDLKFKGNQQDYYNPTNSFLNEVIDRRTGIPISLSVLYLEIAKRIDFPMVGIGMPGHFLIRPEFEEVGIFVDVFNQGEILFQQDCAERLQQLYPKPIELEPRFLAAVSNRQILARMLTNLKYIYLNQRQFSKVLATIDGILMLFPDNPNELRDRGLLYYELDQWDKACLDLEYYLAMLPNAEDADMIRLLLAKIR</sequence>
<evidence type="ECO:0000313" key="4">
    <source>
        <dbReference type="Proteomes" id="UP000010473"/>
    </source>
</evidence>
<dbReference type="PATRIC" id="fig|111780.3.peg.4447"/>
<dbReference type="Pfam" id="PF13369">
    <property type="entry name" value="Transglut_core2"/>
    <property type="match status" value="1"/>
</dbReference>
<dbReference type="RefSeq" id="WP_015195419.1">
    <property type="nucleotide sequence ID" value="NC_019748.1"/>
</dbReference>
<keyword evidence="4" id="KW-1185">Reference proteome</keyword>
<gene>
    <name evidence="3" type="ordered locus">Sta7437_4295</name>
</gene>
<dbReference type="eggNOG" id="COG2912">
    <property type="taxonomic scope" value="Bacteria"/>
</dbReference>
<evidence type="ECO:0000313" key="3">
    <source>
        <dbReference type="EMBL" id="AFZ37765.1"/>
    </source>
</evidence>
<proteinExistence type="inferred from homology"/>
<evidence type="ECO:0000259" key="2">
    <source>
        <dbReference type="Pfam" id="PF13369"/>
    </source>
</evidence>
<dbReference type="Proteomes" id="UP000010473">
    <property type="component" value="Chromosome"/>
</dbReference>
<name>K9XYT7_STAC7</name>
<dbReference type="OrthoDB" id="232498at2"/>
<dbReference type="AlphaFoldDB" id="K9XYT7"/>
<comment type="similarity">
    <text evidence="1">Belongs to the UPF0162 family.</text>
</comment>
<organism evidence="3 4">
    <name type="scientific">Stanieria cyanosphaera (strain ATCC 29371 / PCC 7437)</name>
    <dbReference type="NCBI Taxonomy" id="111780"/>
    <lineage>
        <taxon>Bacteria</taxon>
        <taxon>Bacillati</taxon>
        <taxon>Cyanobacteriota</taxon>
        <taxon>Cyanophyceae</taxon>
        <taxon>Pleurocapsales</taxon>
        <taxon>Dermocarpellaceae</taxon>
        <taxon>Stanieria</taxon>
    </lineage>
</organism>
<dbReference type="Gene3D" id="1.25.40.10">
    <property type="entry name" value="Tetratricopeptide repeat domain"/>
    <property type="match status" value="1"/>
</dbReference>
<accession>K9XYT7</accession>
<dbReference type="SUPFAM" id="SSF48452">
    <property type="entry name" value="TPR-like"/>
    <property type="match status" value="1"/>
</dbReference>
<dbReference type="PANTHER" id="PTHR31350:SF21">
    <property type="entry name" value="F-BOX ONLY PROTEIN 21"/>
    <property type="match status" value="1"/>
</dbReference>
<dbReference type="KEGG" id="scs:Sta7437_4295"/>
<dbReference type="HOGENOM" id="CLU_063810_1_0_3"/>